<feature type="compositionally biased region" description="Polar residues" evidence="6">
    <location>
        <begin position="473"/>
        <end position="490"/>
    </location>
</feature>
<dbReference type="GO" id="GO:0005829">
    <property type="term" value="C:cytosol"/>
    <property type="evidence" value="ECO:0007669"/>
    <property type="project" value="TreeGrafter"/>
</dbReference>
<dbReference type="Proteomes" id="UP000078113">
    <property type="component" value="Unassembled WGS sequence"/>
</dbReference>
<evidence type="ECO:0000256" key="2">
    <source>
        <dbReference type="ARBA" id="ARBA00022801"/>
    </source>
</evidence>
<accession>A0A8X7NAE8</accession>
<gene>
    <name evidence="8" type="ORF">A4X09_0g3870</name>
</gene>
<feature type="region of interest" description="Disordered" evidence="6">
    <location>
        <begin position="898"/>
        <end position="938"/>
    </location>
</feature>
<dbReference type="GO" id="GO:0004623">
    <property type="term" value="F:phospholipase A2 activity"/>
    <property type="evidence" value="ECO:0007669"/>
    <property type="project" value="TreeGrafter"/>
</dbReference>
<comment type="caution">
    <text evidence="8">The sequence shown here is derived from an EMBL/GenBank/DDBJ whole genome shotgun (WGS) entry which is preliminary data.</text>
</comment>
<dbReference type="Gene3D" id="3.40.1090.10">
    <property type="entry name" value="Cytosolic phospholipase A2 catalytic domain"/>
    <property type="match status" value="2"/>
</dbReference>
<evidence type="ECO:0000256" key="5">
    <source>
        <dbReference type="RuleBase" id="RU362103"/>
    </source>
</evidence>
<dbReference type="InterPro" id="IPR016035">
    <property type="entry name" value="Acyl_Trfase/lysoPLipase"/>
</dbReference>
<evidence type="ECO:0000313" key="9">
    <source>
        <dbReference type="Proteomes" id="UP000078113"/>
    </source>
</evidence>
<feature type="region of interest" description="Disordered" evidence="6">
    <location>
        <begin position="535"/>
        <end position="558"/>
    </location>
</feature>
<evidence type="ECO:0000256" key="6">
    <source>
        <dbReference type="SAM" id="MobiDB-lite"/>
    </source>
</evidence>
<evidence type="ECO:0000259" key="7">
    <source>
        <dbReference type="Pfam" id="PF01735"/>
    </source>
</evidence>
<evidence type="ECO:0000313" key="8">
    <source>
        <dbReference type="EMBL" id="KAE8268480.1"/>
    </source>
</evidence>
<comment type="similarity">
    <text evidence="1 5">Belongs to the lysophospholipase family.</text>
</comment>
<feature type="compositionally biased region" description="Basic and acidic residues" evidence="6">
    <location>
        <begin position="648"/>
        <end position="657"/>
    </location>
</feature>
<evidence type="ECO:0000256" key="1">
    <source>
        <dbReference type="ARBA" id="ARBA00008780"/>
    </source>
</evidence>
<dbReference type="EC" id="3.1.1.5" evidence="5"/>
<dbReference type="InterPro" id="IPR002642">
    <property type="entry name" value="LysoPLipase_cat_dom"/>
</dbReference>
<keyword evidence="4 5" id="KW-0443">Lipid metabolism</keyword>
<organism evidence="8 9">
    <name type="scientific">Tilletia walkeri</name>
    <dbReference type="NCBI Taxonomy" id="117179"/>
    <lineage>
        <taxon>Eukaryota</taxon>
        <taxon>Fungi</taxon>
        <taxon>Dikarya</taxon>
        <taxon>Basidiomycota</taxon>
        <taxon>Ustilaginomycotina</taxon>
        <taxon>Exobasidiomycetes</taxon>
        <taxon>Tilletiales</taxon>
        <taxon>Tilletiaceae</taxon>
        <taxon>Tilletia</taxon>
    </lineage>
</organism>
<keyword evidence="9" id="KW-1185">Reference proteome</keyword>
<dbReference type="PANTHER" id="PTHR10728">
    <property type="entry name" value="CYTOSOLIC PHOSPHOLIPASE A2"/>
    <property type="match status" value="1"/>
</dbReference>
<protein>
    <recommendedName>
        <fullName evidence="5">Lysophospholipase</fullName>
        <ecNumber evidence="5">3.1.1.5</ecNumber>
    </recommendedName>
</protein>
<dbReference type="SUPFAM" id="SSF52151">
    <property type="entry name" value="FabD/lysophospholipase-like"/>
    <property type="match status" value="2"/>
</dbReference>
<feature type="compositionally biased region" description="Polar residues" evidence="6">
    <location>
        <begin position="1186"/>
        <end position="1204"/>
    </location>
</feature>
<dbReference type="EMBL" id="LWDG02000149">
    <property type="protein sequence ID" value="KAE8268480.1"/>
    <property type="molecule type" value="Genomic_DNA"/>
</dbReference>
<dbReference type="GO" id="GO:0046475">
    <property type="term" value="P:glycerophospholipid catabolic process"/>
    <property type="evidence" value="ECO:0007669"/>
    <property type="project" value="TreeGrafter"/>
</dbReference>
<feature type="compositionally biased region" description="Polar residues" evidence="6">
    <location>
        <begin position="662"/>
        <end position="673"/>
    </location>
</feature>
<feature type="region of interest" description="Disordered" evidence="6">
    <location>
        <begin position="1165"/>
        <end position="1252"/>
    </location>
</feature>
<feature type="domain" description="PLA2c" evidence="7">
    <location>
        <begin position="345"/>
        <end position="403"/>
    </location>
</feature>
<feature type="compositionally biased region" description="Polar residues" evidence="6">
    <location>
        <begin position="181"/>
        <end position="201"/>
    </location>
</feature>
<feature type="region of interest" description="Disordered" evidence="6">
    <location>
        <begin position="473"/>
        <end position="515"/>
    </location>
</feature>
<comment type="catalytic activity">
    <reaction evidence="5">
        <text>a 1-acyl-sn-glycero-3-phosphocholine + H2O = sn-glycerol 3-phosphocholine + a fatty acid + H(+)</text>
        <dbReference type="Rhea" id="RHEA:15177"/>
        <dbReference type="ChEBI" id="CHEBI:15377"/>
        <dbReference type="ChEBI" id="CHEBI:15378"/>
        <dbReference type="ChEBI" id="CHEBI:16870"/>
        <dbReference type="ChEBI" id="CHEBI:28868"/>
        <dbReference type="ChEBI" id="CHEBI:58168"/>
        <dbReference type="EC" id="3.1.1.5"/>
    </reaction>
</comment>
<feature type="compositionally biased region" description="Polar residues" evidence="6">
    <location>
        <begin position="72"/>
        <end position="85"/>
    </location>
</feature>
<evidence type="ECO:0000256" key="4">
    <source>
        <dbReference type="ARBA" id="ARBA00023098"/>
    </source>
</evidence>
<name>A0A8X7NAE8_9BASI</name>
<evidence type="ECO:0000256" key="3">
    <source>
        <dbReference type="ARBA" id="ARBA00022963"/>
    </source>
</evidence>
<feature type="compositionally biased region" description="Polar residues" evidence="6">
    <location>
        <begin position="918"/>
        <end position="928"/>
    </location>
</feature>
<feature type="region of interest" description="Disordered" evidence="6">
    <location>
        <begin position="595"/>
        <end position="674"/>
    </location>
</feature>
<reference evidence="8" key="2">
    <citation type="journal article" date="2019" name="IMA Fungus">
        <title>Genome sequencing and comparison of five Tilletia species to identify candidate genes for the detection of regulated species infecting wheat.</title>
        <authorList>
            <person name="Nguyen H.D.T."/>
            <person name="Sultana T."/>
            <person name="Kesanakurti P."/>
            <person name="Hambleton S."/>
        </authorList>
    </citation>
    <scope>NUCLEOTIDE SEQUENCE</scope>
    <source>
        <strain evidence="8">DAOMC 236422</strain>
    </source>
</reference>
<feature type="region of interest" description="Disordered" evidence="6">
    <location>
        <begin position="69"/>
        <end position="104"/>
    </location>
</feature>
<feature type="compositionally biased region" description="Low complexity" evidence="6">
    <location>
        <begin position="537"/>
        <end position="554"/>
    </location>
</feature>
<dbReference type="GO" id="GO:0004622">
    <property type="term" value="F:phosphatidylcholine lysophospholipase activity"/>
    <property type="evidence" value="ECO:0007669"/>
    <property type="project" value="UniProtKB-EC"/>
</dbReference>
<keyword evidence="3 5" id="KW-0442">Lipid degradation</keyword>
<feature type="region of interest" description="Disordered" evidence="6">
    <location>
        <begin position="147"/>
        <end position="204"/>
    </location>
</feature>
<dbReference type="PANTHER" id="PTHR10728:SF40">
    <property type="entry name" value="PATATIN FAMILY PROTEIN"/>
    <property type="match status" value="1"/>
</dbReference>
<reference evidence="8" key="1">
    <citation type="submission" date="2016-04" db="EMBL/GenBank/DDBJ databases">
        <authorList>
            <person name="Nguyen H.D."/>
            <person name="Samba Siva P."/>
            <person name="Cullis J."/>
            <person name="Levesque C.A."/>
            <person name="Hambleton S."/>
        </authorList>
    </citation>
    <scope>NUCLEOTIDE SEQUENCE</scope>
    <source>
        <strain evidence="8">DAOMC 236422</strain>
    </source>
</reference>
<sequence>MFAVSLRRSRWWLYTKAYILGAMVSFFTATPVSSRIPSAPAQIQQQLTRLQALRENVQREETRFRDALSRAGISTTQGANPSQQDGEFDLEQGLGPASTPTSPLINRPWAIERALGSLGERAQAEAKQRQQQDILQEPLVESPVSEPELGAAQQGVNARVASRPNRQRSSTAPSLLASLGVQHSSAPVAGTSQQQTLTDGPSRTKAALTRWANRFNDLRNVRKLMTRDEAARNIYPEVDWDAQVRKGNDLSPLEKKFLEARLKRISTKVPASQRSVRKAEGGQSGRQIRGRLATQRFHSLDEALPHIKTDPIPPVQEEELSPLHRFLGLPASEEIHPDDVPVVSLGGSGGGYRAKFGFAAFIAALETGNAWQVLSYVAGVSGSCWTIAELYTHAKLSPHVLLEHYKRVAAELAHPLSLKALNIVANTRHGVYFLLAPLLRKAQSGVVGLGIMDLYATMTTCYQFLPRPVRPLPSTSTVPSASRSQTSLMSNEEVARELSSQHVQNQQPPQAPAALSRTTFQWSKTLHRAHLLPADVSAGPSSSKKSSNATPSISAAQGGAHPLPILTAVRVSYADPNPTFLARKAGVGRRGPIEDDFEREELPQYKAQSAAENENTARDSSNTTRTTARRNSVAYLEGHDPNVAAPTNREREADRLARVQSEPRNQGVQSEPSTALELELEKERGGLPHPYDELIQTRRLQGAADTAAGSLPRSQSFRVPRLITNTQAGPTRSAVARTTAGGVLAENLTPQERLQRARALLIQSRRQRARAMAEQASSASGLGVAFQWFEISPIEVGSSDVGAWVPTWSFGRTFLSGRSLSRQPEASLSLLLGQCTSAPAGPLTGYIAALLASLPAGWTLAASLLGWVNAIVRAKRWERRWGNPIRAADEPNPFYGLNLSNETAVAPPAPPKSDRSTDATSGGPQTTHEPPKIPPRSMVRGRGAEGIYTPHPGPEYVPSRNQWIPPPVPSTHSRKIHLASKDTTFFTDPDLQKTGKHASISQRIPPRAMARGRGVSYIYTQQPNRSPAQQTSEAEMKTMSPVDKNLAMTGAQSSRAAEYHTLHRPGQVRSPSTRLFSSAKGHPDPAATVPSPFTAGLWTWEASGRIKLMDSGLSNNLPSHVLMHPGRSVDIIIAFDASSDVQKGAAIQRIHEFGRDRGLRFRLRSASSEDDQESHSAENGAPSYQAGANESSSSANDLNSTAARNDSDGRSHSPHLAPNGRARSEGSRTMVNNDSGRNIHKKDGQEAGPQDPAEQIRTKFEGKYAQVLDGWRVRSQIDPLLPSQSLDDDWIDIEEEEAMFARDPDVRMIYCPLLPSARIPDFDPSVSTNGLLLLEYFFDGALTWLLWLSYILDLQTSAFSTSYNLVWTPDQVETLVQCSKFNTEDYVLDAIRQTVREVYETKKRRRLAADAGFSL</sequence>
<keyword evidence="2 5" id="KW-0378">Hydrolase</keyword>
<feature type="compositionally biased region" description="Low complexity" evidence="6">
    <location>
        <begin position="618"/>
        <end position="634"/>
    </location>
</feature>
<dbReference type="Pfam" id="PF01735">
    <property type="entry name" value="PLA2_B"/>
    <property type="match status" value="1"/>
</dbReference>
<feature type="region of interest" description="Disordered" evidence="6">
    <location>
        <begin position="1059"/>
        <end position="1088"/>
    </location>
</feature>
<feature type="compositionally biased region" description="Polar residues" evidence="6">
    <location>
        <begin position="1227"/>
        <end position="1236"/>
    </location>
</feature>
<proteinExistence type="inferred from homology"/>